<keyword evidence="2" id="KW-1185">Reference proteome</keyword>
<dbReference type="EMBL" id="JANJYI010000008">
    <property type="protein sequence ID" value="KAK2640683.1"/>
    <property type="molecule type" value="Genomic_DNA"/>
</dbReference>
<proteinExistence type="predicted"/>
<gene>
    <name evidence="1" type="ORF">Ddye_028478</name>
</gene>
<organism evidence="1 2">
    <name type="scientific">Dipteronia dyeriana</name>
    <dbReference type="NCBI Taxonomy" id="168575"/>
    <lineage>
        <taxon>Eukaryota</taxon>
        <taxon>Viridiplantae</taxon>
        <taxon>Streptophyta</taxon>
        <taxon>Embryophyta</taxon>
        <taxon>Tracheophyta</taxon>
        <taxon>Spermatophyta</taxon>
        <taxon>Magnoliopsida</taxon>
        <taxon>eudicotyledons</taxon>
        <taxon>Gunneridae</taxon>
        <taxon>Pentapetalae</taxon>
        <taxon>rosids</taxon>
        <taxon>malvids</taxon>
        <taxon>Sapindales</taxon>
        <taxon>Sapindaceae</taxon>
        <taxon>Hippocastanoideae</taxon>
        <taxon>Acereae</taxon>
        <taxon>Dipteronia</taxon>
    </lineage>
</organism>
<comment type="caution">
    <text evidence="1">The sequence shown here is derived from an EMBL/GenBank/DDBJ whole genome shotgun (WGS) entry which is preliminary data.</text>
</comment>
<dbReference type="Proteomes" id="UP001280121">
    <property type="component" value="Unassembled WGS sequence"/>
</dbReference>
<accession>A0AAD9WSD1</accession>
<name>A0AAD9WSD1_9ROSI</name>
<reference evidence="1" key="1">
    <citation type="journal article" date="2023" name="Plant J.">
        <title>Genome sequences and population genomics provide insights into the demographic history, inbreeding, and mutation load of two 'living fossil' tree species of Dipteronia.</title>
        <authorList>
            <person name="Feng Y."/>
            <person name="Comes H.P."/>
            <person name="Chen J."/>
            <person name="Zhu S."/>
            <person name="Lu R."/>
            <person name="Zhang X."/>
            <person name="Li P."/>
            <person name="Qiu J."/>
            <person name="Olsen K.M."/>
            <person name="Qiu Y."/>
        </authorList>
    </citation>
    <scope>NUCLEOTIDE SEQUENCE</scope>
    <source>
        <strain evidence="1">KIB01</strain>
    </source>
</reference>
<evidence type="ECO:0000313" key="1">
    <source>
        <dbReference type="EMBL" id="KAK2640683.1"/>
    </source>
</evidence>
<dbReference type="AlphaFoldDB" id="A0AAD9WSD1"/>
<evidence type="ECO:0000313" key="2">
    <source>
        <dbReference type="Proteomes" id="UP001280121"/>
    </source>
</evidence>
<protein>
    <submittedName>
        <fullName evidence="1">Uncharacterized protein</fullName>
    </submittedName>
</protein>
<sequence length="94" mass="10769">MGFNGSGNMWEIMMDSTMDPLQNMVQHAFSELERDWGKLVSHSLAFYTACKSFDQKKNGSYRLDDFISLCIFLQSARYVSNLSVRLMFECSGCT</sequence>